<sequence length="339" mass="34560">MAGLSRRRLLGAALLAGAVSACGAPPTAPTERALRVLIATNEPWGTYHAEPLPAEAQRRGWTLTQLVPDRTEIDADEPVPVAVAGEFPEADLLVVTGAGDWPADCLAQLPDLPVVASSLAYLAPQEAPRAAEVRARVGAATASSQAEATSFRAHLGLDGDIAVVGSAQTDDLPARSPEPGTVLVLTSVTRADATSAAAPGAQLLLDSARRLAEAGRRVVVGLHPREDRALWSEYEISPVPSVRASAAAEVAIGIPGTVFPLVAAVGTSLVGCVDPALDIPGYLRDVCSAVIDDPAAAVPAVDGARPLAPDALTAAVGPVGGSAARLLDAWRDAVVAARR</sequence>
<comment type="caution">
    <text evidence="2">The sequence shown here is derived from an EMBL/GenBank/DDBJ whole genome shotgun (WGS) entry which is preliminary data.</text>
</comment>
<keyword evidence="3" id="KW-1185">Reference proteome</keyword>
<protein>
    <recommendedName>
        <fullName evidence="4">ABC transporter substrate-binding protein</fullName>
    </recommendedName>
</protein>
<dbReference type="InterPro" id="IPR006311">
    <property type="entry name" value="TAT_signal"/>
</dbReference>
<feature type="signal peptide" evidence="1">
    <location>
        <begin position="1"/>
        <end position="23"/>
    </location>
</feature>
<name>A0ABP3ZVG4_9PSEU</name>
<keyword evidence="1" id="KW-0732">Signal</keyword>
<proteinExistence type="predicted"/>
<feature type="chain" id="PRO_5045707784" description="ABC transporter substrate-binding protein" evidence="1">
    <location>
        <begin position="24"/>
        <end position="339"/>
    </location>
</feature>
<evidence type="ECO:0000256" key="1">
    <source>
        <dbReference type="SAM" id="SignalP"/>
    </source>
</evidence>
<dbReference type="EMBL" id="BAAAHP010000033">
    <property type="protein sequence ID" value="GAA0926731.1"/>
    <property type="molecule type" value="Genomic_DNA"/>
</dbReference>
<evidence type="ECO:0000313" key="3">
    <source>
        <dbReference type="Proteomes" id="UP001499967"/>
    </source>
</evidence>
<accession>A0ABP3ZVG4</accession>
<evidence type="ECO:0000313" key="2">
    <source>
        <dbReference type="EMBL" id="GAA0926731.1"/>
    </source>
</evidence>
<gene>
    <name evidence="2" type="ORF">GCM10009559_12030</name>
</gene>
<dbReference type="PROSITE" id="PS51318">
    <property type="entry name" value="TAT"/>
    <property type="match status" value="1"/>
</dbReference>
<evidence type="ECO:0008006" key="4">
    <source>
        <dbReference type="Google" id="ProtNLM"/>
    </source>
</evidence>
<organism evidence="2 3">
    <name type="scientific">Pseudonocardia zijingensis</name>
    <dbReference type="NCBI Taxonomy" id="153376"/>
    <lineage>
        <taxon>Bacteria</taxon>
        <taxon>Bacillati</taxon>
        <taxon>Actinomycetota</taxon>
        <taxon>Actinomycetes</taxon>
        <taxon>Pseudonocardiales</taxon>
        <taxon>Pseudonocardiaceae</taxon>
        <taxon>Pseudonocardia</taxon>
    </lineage>
</organism>
<dbReference type="Proteomes" id="UP001499967">
    <property type="component" value="Unassembled WGS sequence"/>
</dbReference>
<reference evidence="3" key="1">
    <citation type="journal article" date="2019" name="Int. J. Syst. Evol. Microbiol.">
        <title>The Global Catalogue of Microorganisms (GCM) 10K type strain sequencing project: providing services to taxonomists for standard genome sequencing and annotation.</title>
        <authorList>
            <consortium name="The Broad Institute Genomics Platform"/>
            <consortium name="The Broad Institute Genome Sequencing Center for Infectious Disease"/>
            <person name="Wu L."/>
            <person name="Ma J."/>
        </authorList>
    </citation>
    <scope>NUCLEOTIDE SEQUENCE [LARGE SCALE GENOMIC DNA]</scope>
    <source>
        <strain evidence="3">JCM 11117</strain>
    </source>
</reference>
<dbReference type="PROSITE" id="PS51257">
    <property type="entry name" value="PROKAR_LIPOPROTEIN"/>
    <property type="match status" value="1"/>
</dbReference>